<accession>A0ABQ2DQX6</accession>
<name>A0ABQ2DQX6_9MICC</name>
<proteinExistence type="predicted"/>
<dbReference type="GeneID" id="303305354"/>
<gene>
    <name evidence="1" type="ORF">GCM10007173_30120</name>
</gene>
<dbReference type="RefSeq" id="WP_229677177.1">
    <property type="nucleotide sequence ID" value="NZ_BMKX01000009.1"/>
</dbReference>
<protein>
    <recommendedName>
        <fullName evidence="3">Flagellar protein FlgN</fullName>
    </recommendedName>
</protein>
<keyword evidence="2" id="KW-1185">Reference proteome</keyword>
<evidence type="ECO:0008006" key="3">
    <source>
        <dbReference type="Google" id="ProtNLM"/>
    </source>
</evidence>
<dbReference type="EMBL" id="BMKX01000009">
    <property type="protein sequence ID" value="GGJ69387.1"/>
    <property type="molecule type" value="Genomic_DNA"/>
</dbReference>
<reference evidence="2" key="1">
    <citation type="journal article" date="2019" name="Int. J. Syst. Evol. Microbiol.">
        <title>The Global Catalogue of Microorganisms (GCM) 10K type strain sequencing project: providing services to taxonomists for standard genome sequencing and annotation.</title>
        <authorList>
            <consortium name="The Broad Institute Genomics Platform"/>
            <consortium name="The Broad Institute Genome Sequencing Center for Infectious Disease"/>
            <person name="Wu L."/>
            <person name="Ma J."/>
        </authorList>
    </citation>
    <scope>NUCLEOTIDE SEQUENCE [LARGE SCALE GENOMIC DNA]</scope>
    <source>
        <strain evidence="2">CGMCC 1.3685</strain>
    </source>
</reference>
<dbReference type="Proteomes" id="UP000606115">
    <property type="component" value="Unassembled WGS sequence"/>
</dbReference>
<sequence>MPELPDALSQEEAWGAFLDGLATELSQLRAAASHESQLLDLSADPWAPPANLGDMPVAFEAQARKLLNDIAQLQPVLAQQRDATAKQLRLVDAVPRDGAETAIYLDSAG</sequence>
<evidence type="ECO:0000313" key="1">
    <source>
        <dbReference type="EMBL" id="GGJ69387.1"/>
    </source>
</evidence>
<comment type="caution">
    <text evidence="1">The sequence shown here is derived from an EMBL/GenBank/DDBJ whole genome shotgun (WGS) entry which is preliminary data.</text>
</comment>
<organism evidence="1 2">
    <name type="scientific">Glutamicibacter ardleyensis</name>
    <dbReference type="NCBI Taxonomy" id="225894"/>
    <lineage>
        <taxon>Bacteria</taxon>
        <taxon>Bacillati</taxon>
        <taxon>Actinomycetota</taxon>
        <taxon>Actinomycetes</taxon>
        <taxon>Micrococcales</taxon>
        <taxon>Micrococcaceae</taxon>
        <taxon>Glutamicibacter</taxon>
    </lineage>
</organism>
<evidence type="ECO:0000313" key="2">
    <source>
        <dbReference type="Proteomes" id="UP000606115"/>
    </source>
</evidence>